<evidence type="ECO:0000256" key="2">
    <source>
        <dbReference type="ARBA" id="ARBA00022884"/>
    </source>
</evidence>
<dbReference type="GO" id="GO:0003723">
    <property type="term" value="F:RNA binding"/>
    <property type="evidence" value="ECO:0007669"/>
    <property type="project" value="UniProtKB-KW"/>
</dbReference>
<dbReference type="EMBL" id="AOIA01000074">
    <property type="protein sequence ID" value="ELY62078.1"/>
    <property type="molecule type" value="Genomic_DNA"/>
</dbReference>
<evidence type="ECO:0000256" key="1">
    <source>
        <dbReference type="ARBA" id="ARBA00005937"/>
    </source>
</evidence>
<dbReference type="OrthoDB" id="43942at2157"/>
<keyword evidence="3" id="KW-0051">Antiviral defense</keyword>
<dbReference type="Proteomes" id="UP000011531">
    <property type="component" value="Unassembled WGS sequence"/>
</dbReference>
<dbReference type="InterPro" id="IPR045747">
    <property type="entry name" value="CRISPR-assoc_prot_Cas6_N_sf"/>
</dbReference>
<name>L9XN62_9EURY</name>
<evidence type="ECO:0000313" key="6">
    <source>
        <dbReference type="Proteomes" id="UP000011531"/>
    </source>
</evidence>
<dbReference type="AlphaFoldDB" id="L9XN62"/>
<dbReference type="PANTHER" id="PTHR36984:SF1">
    <property type="entry name" value="CRISPR-ASSOCIATED ENDORIBONUCLEASE CAS6 1"/>
    <property type="match status" value="1"/>
</dbReference>
<dbReference type="Gene3D" id="3.30.70.1900">
    <property type="match status" value="1"/>
</dbReference>
<dbReference type="NCBIfam" id="TIGR01877">
    <property type="entry name" value="cas_cas6"/>
    <property type="match status" value="1"/>
</dbReference>
<dbReference type="PANTHER" id="PTHR36984">
    <property type="entry name" value="CRISPR-ASSOCIATED ENDORIBONUCLEASE CAS6 1"/>
    <property type="match status" value="1"/>
</dbReference>
<dbReference type="InterPro" id="IPR010156">
    <property type="entry name" value="CRISPR-assoc_prot_Cas6"/>
</dbReference>
<sequence length="217" mass="25154">MQSFIYDALNKYEPELATELHQLPHAPPFVFSEFVQTGPYQTNEDGLTCERGYWVINSDRKTIIDAVANHARHNEVQLGHTEVPIKGADLEAVETETRAKYRTMSPVYVSQYEDDERVDLHPDDGMWFARVRDNVRDRMEAKWEETPDELIIEDVHWFKTSRLRTSGEGWATGTRMEVTLRTDTRTSEFIQTMGLGERTGLGFGCVMPVNQIPERWR</sequence>
<reference evidence="5 6" key="1">
    <citation type="journal article" date="2014" name="PLoS Genet.">
        <title>Phylogenetically driven sequencing of extremely halophilic archaea reveals strategies for static and dynamic osmo-response.</title>
        <authorList>
            <person name="Becker E.A."/>
            <person name="Seitzer P.M."/>
            <person name="Tritt A."/>
            <person name="Larsen D."/>
            <person name="Krusor M."/>
            <person name="Yao A.I."/>
            <person name="Wu D."/>
            <person name="Madern D."/>
            <person name="Eisen J.A."/>
            <person name="Darling A.E."/>
            <person name="Facciotti M.T."/>
        </authorList>
    </citation>
    <scope>NUCLEOTIDE SEQUENCE [LARGE SCALE GENOMIC DNA]</scope>
    <source>
        <strain evidence="5 6">DSM 18795</strain>
    </source>
</reference>
<dbReference type="Gene3D" id="3.30.70.1890">
    <property type="match status" value="1"/>
</dbReference>
<dbReference type="Pfam" id="PF01881">
    <property type="entry name" value="Cas_Cas6_C"/>
    <property type="match status" value="1"/>
</dbReference>
<evidence type="ECO:0000313" key="5">
    <source>
        <dbReference type="EMBL" id="ELY62078.1"/>
    </source>
</evidence>
<dbReference type="GO" id="GO:0016788">
    <property type="term" value="F:hydrolase activity, acting on ester bonds"/>
    <property type="evidence" value="ECO:0007669"/>
    <property type="project" value="InterPro"/>
</dbReference>
<dbReference type="CDD" id="cd21140">
    <property type="entry name" value="Cas6_I-like"/>
    <property type="match status" value="1"/>
</dbReference>
<accession>L9XN62</accession>
<gene>
    <name evidence="5" type="ORF">C492_08480</name>
</gene>
<comment type="caution">
    <text evidence="5">The sequence shown here is derived from an EMBL/GenBank/DDBJ whole genome shotgun (WGS) entry which is preliminary data.</text>
</comment>
<proteinExistence type="inferred from homology"/>
<dbReference type="InterPro" id="IPR049435">
    <property type="entry name" value="Cas_Cas6_C"/>
</dbReference>
<evidence type="ECO:0000259" key="4">
    <source>
        <dbReference type="Pfam" id="PF01881"/>
    </source>
</evidence>
<evidence type="ECO:0000256" key="3">
    <source>
        <dbReference type="ARBA" id="ARBA00023118"/>
    </source>
</evidence>
<feature type="domain" description="CRISPR associated protein Cas6 C-terminal" evidence="4">
    <location>
        <begin position="94"/>
        <end position="206"/>
    </location>
</feature>
<dbReference type="GO" id="GO:0051607">
    <property type="term" value="P:defense response to virus"/>
    <property type="evidence" value="ECO:0007669"/>
    <property type="project" value="UniProtKB-KW"/>
</dbReference>
<protein>
    <recommendedName>
        <fullName evidence="4">CRISPR associated protein Cas6 C-terminal domain-containing protein</fullName>
    </recommendedName>
</protein>
<keyword evidence="2" id="KW-0694">RNA-binding</keyword>
<comment type="similarity">
    <text evidence="1">Belongs to the CRISPR-associated protein Cas6/Cse3/CasE family.</text>
</comment>
<organism evidence="5 6">
    <name type="scientific">Natronococcus jeotgali DSM 18795</name>
    <dbReference type="NCBI Taxonomy" id="1227498"/>
    <lineage>
        <taxon>Archaea</taxon>
        <taxon>Methanobacteriati</taxon>
        <taxon>Methanobacteriota</taxon>
        <taxon>Stenosarchaea group</taxon>
        <taxon>Halobacteria</taxon>
        <taxon>Halobacteriales</taxon>
        <taxon>Natrialbaceae</taxon>
        <taxon>Natronococcus</taxon>
    </lineage>
</organism>
<keyword evidence="6" id="KW-1185">Reference proteome</keyword>